<evidence type="ECO:0000313" key="3">
    <source>
        <dbReference type="Proteomes" id="UP000887572"/>
    </source>
</evidence>
<feature type="domain" description="Integrase catalytic" evidence="2">
    <location>
        <begin position="432"/>
        <end position="602"/>
    </location>
</feature>
<dbReference type="PANTHER" id="PTHR46585:SF1">
    <property type="entry name" value="CHROMO DOMAIN-CONTAINING PROTEIN"/>
    <property type="match status" value="1"/>
</dbReference>
<dbReference type="InterPro" id="IPR036397">
    <property type="entry name" value="RNaseH_sf"/>
</dbReference>
<feature type="region of interest" description="Disordered" evidence="1">
    <location>
        <begin position="260"/>
        <end position="303"/>
    </location>
</feature>
<dbReference type="SUPFAM" id="SSF53098">
    <property type="entry name" value="Ribonuclease H-like"/>
    <property type="match status" value="1"/>
</dbReference>
<organism evidence="3 4">
    <name type="scientific">Globodera rostochiensis</name>
    <name type="common">Golden nematode worm</name>
    <name type="synonym">Heterodera rostochiensis</name>
    <dbReference type="NCBI Taxonomy" id="31243"/>
    <lineage>
        <taxon>Eukaryota</taxon>
        <taxon>Metazoa</taxon>
        <taxon>Ecdysozoa</taxon>
        <taxon>Nematoda</taxon>
        <taxon>Chromadorea</taxon>
        <taxon>Rhabditida</taxon>
        <taxon>Tylenchina</taxon>
        <taxon>Tylenchomorpha</taxon>
        <taxon>Tylenchoidea</taxon>
        <taxon>Heteroderidae</taxon>
        <taxon>Heteroderinae</taxon>
        <taxon>Globodera</taxon>
    </lineage>
</organism>
<reference evidence="4" key="1">
    <citation type="submission" date="2022-11" db="UniProtKB">
        <authorList>
            <consortium name="WormBaseParasite"/>
        </authorList>
    </citation>
    <scope>IDENTIFICATION</scope>
</reference>
<evidence type="ECO:0000259" key="2">
    <source>
        <dbReference type="PROSITE" id="PS50994"/>
    </source>
</evidence>
<name>A0A914HYK8_GLORO</name>
<proteinExistence type="predicted"/>
<dbReference type="GO" id="GO:0015074">
    <property type="term" value="P:DNA integration"/>
    <property type="evidence" value="ECO:0007669"/>
    <property type="project" value="InterPro"/>
</dbReference>
<dbReference type="InterPro" id="IPR001584">
    <property type="entry name" value="Integrase_cat-core"/>
</dbReference>
<feature type="compositionally biased region" description="Basic residues" evidence="1">
    <location>
        <begin position="183"/>
        <end position="193"/>
    </location>
</feature>
<dbReference type="PROSITE" id="PS50994">
    <property type="entry name" value="INTEGRASE"/>
    <property type="match status" value="1"/>
</dbReference>
<dbReference type="InterPro" id="IPR012337">
    <property type="entry name" value="RNaseH-like_sf"/>
</dbReference>
<dbReference type="Gene3D" id="3.30.420.10">
    <property type="entry name" value="Ribonuclease H-like superfamily/Ribonuclease H"/>
    <property type="match status" value="1"/>
</dbReference>
<dbReference type="AlphaFoldDB" id="A0A914HYK8"/>
<dbReference type="PANTHER" id="PTHR46585">
    <property type="entry name" value="INTEGRASE CORE DOMAIN CONTAINING PROTEIN"/>
    <property type="match status" value="1"/>
</dbReference>
<evidence type="ECO:0000313" key="4">
    <source>
        <dbReference type="WBParaSite" id="Gr19_v10_g5299.t1"/>
    </source>
</evidence>
<feature type="compositionally biased region" description="Polar residues" evidence="1">
    <location>
        <begin position="102"/>
        <end position="116"/>
    </location>
</feature>
<sequence>MANKFLIVPEEIYRGLTAVSDTGDINLDAVRHELQRARSERANPSAKNVRYNQQLRRYLHMRKEYESKPTKVALSKGLSLLVKRGGEEEAEVVDIPHPPAQRQHSIPQTQRSGVNTPQPPAQGPSRIAQIPQSRRPVSPPPRQSIKRKTTKFRAPDPTEVKRNLITADTLEPPPLHKEAARRFQQRVSRKRAALKQPTRNEPERDLVAEAAAAPLPYDFDDDVYLLEDGSTLSVPSVNSDELILPDSDDDTWPMEGYNERRIATKRKAGTNEDDDQPARKKKKPAPSRKRKLEAYLSGPKMRSRQEAHEVELFSIPPQDLTMDQQIERIYTIYRPNFVFMDSSNEKEAGDGHQGSISVGNRTTLPSPKVELIKAALDPLYNDLSSPSAFAGVEGLQREARKKLNRNKINISKKDVQNYLEGHRTYTLLRPRRVRFPRAKTVAAGFMTDVQVDLADLQTLSRHNRGYRYLLVAVDVLSKRLFVVPLLTKRAEDMLQAFKQLIEQMPMAPHRIFSDKGTEFRNRLLKEFFEQQDIAKHEPVHSSVKASVAERAIRNVKQRLYRYFAQKETLNWVDVVQKIIDGINKSVSRVHGMRPVDVNFKNAQQVWLRIYGTDDDGGDKQQRRRRRPRFRKDEFVRMSREKGQFEKGYLPNYGDEILTIDAVLEGVRPVRYKLRDERGEKFKGTFYEHELARVRKDAETSYRIEKVYRKRKRADGSTEILVKFAGFFVFLPSNVTDYPDNQPNKFRVRLPKSIEFNGFWVCGLHSVSYPYSWHSTIGTLDDQWINIHFLDVFDPQDRDTLRVIRLPVPKASLKKVEQLRDFLATVLKHHSRLLQSLTQNKEVTEFVDRPEILASPPPLKRRKRSTGETLPLPPSVEVDETLPLPPSADKTTLSSPPREQNQHIQQKYPQQTKQHHPYNQNQFQHLNQHLQQQKLQKTNQNHTYNQKLLQHLYQHLQQQQQPAQTKQHNSYIKNALQHLKQHLHSHYLHDPRAPKPGEKERAQQMLSVLVGEDRVKSSAIEYLKAIVDSVDIQYEETFERFKLVVNRAGVSHLSFSPQLGFAVYSKGLTENVIIGNTLSSLLRVVSVTGAVQGEYNEKIYDSPIYARVLPREISEIEIELRTMDSGRLVPFAYGTTMVVLIFKKVINF</sequence>
<protein>
    <submittedName>
        <fullName evidence="4">Integrase catalytic domain-containing protein</fullName>
    </submittedName>
</protein>
<feature type="compositionally biased region" description="Basic and acidic residues" evidence="1">
    <location>
        <begin position="153"/>
        <end position="162"/>
    </location>
</feature>
<evidence type="ECO:0000256" key="1">
    <source>
        <dbReference type="SAM" id="MobiDB-lite"/>
    </source>
</evidence>
<feature type="region of interest" description="Disordered" evidence="1">
    <location>
        <begin position="94"/>
        <end position="205"/>
    </location>
</feature>
<feature type="compositionally biased region" description="Polar residues" evidence="1">
    <location>
        <begin position="888"/>
        <end position="911"/>
    </location>
</feature>
<feature type="region of interest" description="Disordered" evidence="1">
    <location>
        <begin position="852"/>
        <end position="914"/>
    </location>
</feature>
<feature type="region of interest" description="Disordered" evidence="1">
    <location>
        <begin position="235"/>
        <end position="254"/>
    </location>
</feature>
<dbReference type="Proteomes" id="UP000887572">
    <property type="component" value="Unplaced"/>
</dbReference>
<dbReference type="WBParaSite" id="Gr19_v10_g5299.t1">
    <property type="protein sequence ID" value="Gr19_v10_g5299.t1"/>
    <property type="gene ID" value="Gr19_v10_g5299"/>
</dbReference>
<dbReference type="GO" id="GO:0003676">
    <property type="term" value="F:nucleic acid binding"/>
    <property type="evidence" value="ECO:0007669"/>
    <property type="project" value="InterPro"/>
</dbReference>
<feature type="compositionally biased region" description="Basic residues" evidence="1">
    <location>
        <begin position="279"/>
        <end position="291"/>
    </location>
</feature>
<accession>A0A914HYK8</accession>
<keyword evidence="3" id="KW-1185">Reference proteome</keyword>